<comment type="caution">
    <text evidence="1">The sequence shown here is derived from an EMBL/GenBank/DDBJ whole genome shotgun (WGS) entry which is preliminary data.</text>
</comment>
<accession>A0A4C2AAN4</accession>
<dbReference type="AlphaFoldDB" id="A0A4C2AAN4"/>
<protein>
    <submittedName>
        <fullName evidence="1">Uncharacterized protein</fullName>
    </submittedName>
</protein>
<proteinExistence type="predicted"/>
<evidence type="ECO:0000313" key="1">
    <source>
        <dbReference type="EMBL" id="GBP97696.1"/>
    </source>
</evidence>
<organism evidence="1 2">
    <name type="scientific">Eumeta variegata</name>
    <name type="common">Bagworm moth</name>
    <name type="synonym">Eumeta japonica</name>
    <dbReference type="NCBI Taxonomy" id="151549"/>
    <lineage>
        <taxon>Eukaryota</taxon>
        <taxon>Metazoa</taxon>
        <taxon>Ecdysozoa</taxon>
        <taxon>Arthropoda</taxon>
        <taxon>Hexapoda</taxon>
        <taxon>Insecta</taxon>
        <taxon>Pterygota</taxon>
        <taxon>Neoptera</taxon>
        <taxon>Endopterygota</taxon>
        <taxon>Lepidoptera</taxon>
        <taxon>Glossata</taxon>
        <taxon>Ditrysia</taxon>
        <taxon>Tineoidea</taxon>
        <taxon>Psychidae</taxon>
        <taxon>Oiketicinae</taxon>
        <taxon>Eumeta</taxon>
    </lineage>
</organism>
<gene>
    <name evidence="1" type="ORF">EVAR_65935_1</name>
</gene>
<dbReference type="Proteomes" id="UP000299102">
    <property type="component" value="Unassembled WGS sequence"/>
</dbReference>
<keyword evidence="2" id="KW-1185">Reference proteome</keyword>
<reference evidence="1 2" key="1">
    <citation type="journal article" date="2019" name="Commun. Biol.">
        <title>The bagworm genome reveals a unique fibroin gene that provides high tensile strength.</title>
        <authorList>
            <person name="Kono N."/>
            <person name="Nakamura H."/>
            <person name="Ohtoshi R."/>
            <person name="Tomita M."/>
            <person name="Numata K."/>
            <person name="Arakawa K."/>
        </authorList>
    </citation>
    <scope>NUCLEOTIDE SEQUENCE [LARGE SCALE GENOMIC DNA]</scope>
</reference>
<name>A0A4C2AAN4_EUMVA</name>
<sequence length="117" mass="13099">MSAQPAVIRLHLRVPFYNFKGSIVMHPLKLLRFQARVDFAFESGKSHLKISVSTRTNSITIVGQKLATREEVMTPLDPPLIPGAYAHYSNSLLHIVLSSSRSVKVTSDHFPWINLCA</sequence>
<dbReference type="EMBL" id="BGZK01002989">
    <property type="protein sequence ID" value="GBP97696.1"/>
    <property type="molecule type" value="Genomic_DNA"/>
</dbReference>
<evidence type="ECO:0000313" key="2">
    <source>
        <dbReference type="Proteomes" id="UP000299102"/>
    </source>
</evidence>